<dbReference type="AlphaFoldDB" id="A0A7X1F4L2"/>
<dbReference type="InterPro" id="IPR041581">
    <property type="entry name" value="Glyoxalase_6"/>
</dbReference>
<dbReference type="Pfam" id="PF18029">
    <property type="entry name" value="Glyoxalase_6"/>
    <property type="match status" value="1"/>
</dbReference>
<dbReference type="Gene3D" id="3.10.180.10">
    <property type="entry name" value="2,3-Dihydroxybiphenyl 1,2-Dioxygenase, domain 1"/>
    <property type="match status" value="1"/>
</dbReference>
<accession>A0A7X1F4L2</accession>
<evidence type="ECO:0000259" key="1">
    <source>
        <dbReference type="PROSITE" id="PS51819"/>
    </source>
</evidence>
<proteinExistence type="predicted"/>
<evidence type="ECO:0000313" key="3">
    <source>
        <dbReference type="Proteomes" id="UP000520156"/>
    </source>
</evidence>
<dbReference type="RefSeq" id="WP_185681705.1">
    <property type="nucleotide sequence ID" value="NZ_JACLAU010000001.1"/>
</dbReference>
<name>A0A7X1F4L2_9SPHN</name>
<protein>
    <submittedName>
        <fullName evidence="2">Bleomycin resistance protein</fullName>
    </submittedName>
</protein>
<dbReference type="InterPro" id="IPR037523">
    <property type="entry name" value="VOC_core"/>
</dbReference>
<dbReference type="InterPro" id="IPR029068">
    <property type="entry name" value="Glyas_Bleomycin-R_OHBP_Dase"/>
</dbReference>
<dbReference type="PROSITE" id="PS51819">
    <property type="entry name" value="VOC"/>
    <property type="match status" value="1"/>
</dbReference>
<evidence type="ECO:0000313" key="2">
    <source>
        <dbReference type="EMBL" id="MBC2650297.1"/>
    </source>
</evidence>
<organism evidence="2 3">
    <name type="scientific">Novosphingobium aerophilum</name>
    <dbReference type="NCBI Taxonomy" id="2839843"/>
    <lineage>
        <taxon>Bacteria</taxon>
        <taxon>Pseudomonadati</taxon>
        <taxon>Pseudomonadota</taxon>
        <taxon>Alphaproteobacteria</taxon>
        <taxon>Sphingomonadales</taxon>
        <taxon>Sphingomonadaceae</taxon>
        <taxon>Novosphingobium</taxon>
    </lineage>
</organism>
<feature type="domain" description="VOC" evidence="1">
    <location>
        <begin position="3"/>
        <end position="128"/>
    </location>
</feature>
<comment type="caution">
    <text evidence="2">The sequence shown here is derived from an EMBL/GenBank/DDBJ whole genome shotgun (WGS) entry which is preliminary data.</text>
</comment>
<dbReference type="SUPFAM" id="SSF54593">
    <property type="entry name" value="Glyoxalase/Bleomycin resistance protein/Dihydroxybiphenyl dioxygenase"/>
    <property type="match status" value="1"/>
</dbReference>
<sequence length="132" mass="14298">MTALGLFTKLICRDEEAMAAYYGAVYGLDVVQRVAGDSDGEPYREVILAPGGDWTKGSLVMFNFTAREAPRDQQVILGFTVADLDDLVTRIEANGGRLVGPIRNEPEHGVRVVFSVDPEGALCENVQMLGGH</sequence>
<dbReference type="EMBL" id="JACLAU010000001">
    <property type="protein sequence ID" value="MBC2650297.1"/>
    <property type="molecule type" value="Genomic_DNA"/>
</dbReference>
<dbReference type="Proteomes" id="UP000520156">
    <property type="component" value="Unassembled WGS sequence"/>
</dbReference>
<gene>
    <name evidence="2" type="ORF">H7F49_01095</name>
</gene>
<reference evidence="2 3" key="1">
    <citation type="submission" date="2020-08" db="EMBL/GenBank/DDBJ databases">
        <title>The genome sequence of Novosphingobium flavum 4Y4.</title>
        <authorList>
            <person name="Liu Y."/>
        </authorList>
    </citation>
    <scope>NUCLEOTIDE SEQUENCE [LARGE SCALE GENOMIC DNA]</scope>
    <source>
        <strain evidence="2 3">4Y4</strain>
    </source>
</reference>
<keyword evidence="3" id="KW-1185">Reference proteome</keyword>